<dbReference type="PANTHER" id="PTHR11451:SF56">
    <property type="entry name" value="THREONINE--TRNA LIGASE 1"/>
    <property type="match status" value="1"/>
</dbReference>
<dbReference type="PRINTS" id="PR01047">
    <property type="entry name" value="TRNASYNTHTHR"/>
</dbReference>
<keyword evidence="4" id="KW-0479">Metal-binding</keyword>
<keyword evidence="9 13" id="KW-0030">Aminoacyl-tRNA synthetase</keyword>
<evidence type="ECO:0000313" key="14">
    <source>
        <dbReference type="Proteomes" id="UP000034492"/>
    </source>
</evidence>
<comment type="catalytic activity">
    <reaction evidence="10">
        <text>tRNA(Thr) + L-threonine + ATP = L-threonyl-tRNA(Thr) + AMP + diphosphate + H(+)</text>
        <dbReference type="Rhea" id="RHEA:24624"/>
        <dbReference type="Rhea" id="RHEA-COMP:9670"/>
        <dbReference type="Rhea" id="RHEA-COMP:9704"/>
        <dbReference type="ChEBI" id="CHEBI:15378"/>
        <dbReference type="ChEBI" id="CHEBI:30616"/>
        <dbReference type="ChEBI" id="CHEBI:33019"/>
        <dbReference type="ChEBI" id="CHEBI:57926"/>
        <dbReference type="ChEBI" id="CHEBI:78442"/>
        <dbReference type="ChEBI" id="CHEBI:78534"/>
        <dbReference type="ChEBI" id="CHEBI:456215"/>
        <dbReference type="EC" id="6.1.1.3"/>
    </reaction>
</comment>
<dbReference type="NCBIfam" id="TIGR00418">
    <property type="entry name" value="thrS"/>
    <property type="match status" value="1"/>
</dbReference>
<dbReference type="EC" id="6.1.1.3" evidence="2 11"/>
<name>A0A0G0EV50_9BACT</name>
<keyword evidence="5" id="KW-0547">Nucleotide-binding</keyword>
<accession>A0A0G0EV50</accession>
<dbReference type="Gene3D" id="3.30.930.10">
    <property type="entry name" value="Bira Bifunctional Protein, Domain 2"/>
    <property type="match status" value="1"/>
</dbReference>
<comment type="caution">
    <text evidence="13">The sequence shown here is derived from an EMBL/GenBank/DDBJ whole genome shotgun (WGS) entry which is preliminary data.</text>
</comment>
<reference evidence="13 14" key="1">
    <citation type="journal article" date="2015" name="Nature">
        <title>rRNA introns, odd ribosomes, and small enigmatic genomes across a large radiation of phyla.</title>
        <authorList>
            <person name="Brown C.T."/>
            <person name="Hug L.A."/>
            <person name="Thomas B.C."/>
            <person name="Sharon I."/>
            <person name="Castelle C.J."/>
            <person name="Singh A."/>
            <person name="Wilkins M.J."/>
            <person name="Williams K.H."/>
            <person name="Banfield J.F."/>
        </authorList>
    </citation>
    <scope>NUCLEOTIDE SEQUENCE [LARGE SCALE GENOMIC DNA]</scope>
</reference>
<dbReference type="InterPro" id="IPR045864">
    <property type="entry name" value="aa-tRNA-synth_II/BPL/LPL"/>
</dbReference>
<evidence type="ECO:0000259" key="12">
    <source>
        <dbReference type="PROSITE" id="PS50862"/>
    </source>
</evidence>
<evidence type="ECO:0000256" key="2">
    <source>
        <dbReference type="ARBA" id="ARBA00013163"/>
    </source>
</evidence>
<dbReference type="SUPFAM" id="SSF52954">
    <property type="entry name" value="Class II aaRS ABD-related"/>
    <property type="match status" value="1"/>
</dbReference>
<sequence>MDDNDLKDHREIGQAQELFFIDPEIGLGLPMWLPNGATIRRELERYMTDLELKEGYKHVITPHIAKLDLYKKSGHWEHYRDGMFAPMNRDNEEYVLRPMNCPHHIHLFNHRPRSYRELPLRIAEFGTLYRWENSGELSGLIRVRNMTLNDAHIFCSPSQLKDEFKSAVKLIEKVYKDLKLKNFWYRLSLHDPKDKEKYVNNPKMWEESERAIREALDELELDYKEGVGDAAFYGPKLDVQIPNALGKDETVSTVQIDFYLPEKFNLNYLGEDGKKHPIVIVHRGIISTLERMVGFMIEQYQGAFPTWLSPVQVKIIPITDRNLEYAKKLLEQFKDSKIRAEIDERGETMQAKIRDAQNMKIPYMVIIGDKEQESGMISVRKRDGESLNNLDFKKFLDELNSEIDKRA</sequence>
<evidence type="ECO:0000256" key="8">
    <source>
        <dbReference type="ARBA" id="ARBA00022917"/>
    </source>
</evidence>
<dbReference type="GO" id="GO:0005737">
    <property type="term" value="C:cytoplasm"/>
    <property type="evidence" value="ECO:0007669"/>
    <property type="project" value="UniProtKB-UniRule"/>
</dbReference>
<dbReference type="InterPro" id="IPR036621">
    <property type="entry name" value="Anticodon-bd_dom_sf"/>
</dbReference>
<dbReference type="Pfam" id="PF03129">
    <property type="entry name" value="HGTP_anticodon"/>
    <property type="match status" value="1"/>
</dbReference>
<keyword evidence="3" id="KW-0436">Ligase</keyword>
<evidence type="ECO:0000256" key="9">
    <source>
        <dbReference type="ARBA" id="ARBA00023146"/>
    </source>
</evidence>
<evidence type="ECO:0000256" key="10">
    <source>
        <dbReference type="ARBA" id="ARBA00049515"/>
    </source>
</evidence>
<dbReference type="InterPro" id="IPR006195">
    <property type="entry name" value="aa-tRNA-synth_II"/>
</dbReference>
<evidence type="ECO:0000256" key="5">
    <source>
        <dbReference type="ARBA" id="ARBA00022741"/>
    </source>
</evidence>
<dbReference type="InterPro" id="IPR004154">
    <property type="entry name" value="Anticodon-bd"/>
</dbReference>
<dbReference type="EMBL" id="LBSA01000014">
    <property type="protein sequence ID" value="KKQ09432.1"/>
    <property type="molecule type" value="Genomic_DNA"/>
</dbReference>
<evidence type="ECO:0000256" key="6">
    <source>
        <dbReference type="ARBA" id="ARBA00022833"/>
    </source>
</evidence>
<keyword evidence="7" id="KW-0067">ATP-binding</keyword>
<evidence type="ECO:0000256" key="7">
    <source>
        <dbReference type="ARBA" id="ARBA00022840"/>
    </source>
</evidence>
<keyword evidence="6" id="KW-0862">Zinc</keyword>
<evidence type="ECO:0000256" key="11">
    <source>
        <dbReference type="NCBIfam" id="TIGR00418"/>
    </source>
</evidence>
<dbReference type="PATRIC" id="fig|1618426.3.peg.554"/>
<dbReference type="InterPro" id="IPR002314">
    <property type="entry name" value="aa-tRNA-synt_IIb"/>
</dbReference>
<dbReference type="InterPro" id="IPR002320">
    <property type="entry name" value="Thr-tRNA-ligase_IIa"/>
</dbReference>
<protein>
    <recommendedName>
        <fullName evidence="2 11">Threonine--tRNA ligase</fullName>
        <ecNumber evidence="2 11">6.1.1.3</ecNumber>
    </recommendedName>
</protein>
<dbReference type="GO" id="GO:0005524">
    <property type="term" value="F:ATP binding"/>
    <property type="evidence" value="ECO:0007669"/>
    <property type="project" value="UniProtKB-KW"/>
</dbReference>
<evidence type="ECO:0000256" key="1">
    <source>
        <dbReference type="ARBA" id="ARBA00008226"/>
    </source>
</evidence>
<dbReference type="FunFam" id="3.30.930.10:FF:000002">
    <property type="entry name" value="Threonine--tRNA ligase"/>
    <property type="match status" value="1"/>
</dbReference>
<proteinExistence type="inferred from homology"/>
<dbReference type="AlphaFoldDB" id="A0A0G0EV50"/>
<dbReference type="Gene3D" id="3.40.50.800">
    <property type="entry name" value="Anticodon-binding domain"/>
    <property type="match status" value="1"/>
</dbReference>
<evidence type="ECO:0000256" key="4">
    <source>
        <dbReference type="ARBA" id="ARBA00022723"/>
    </source>
</evidence>
<dbReference type="PANTHER" id="PTHR11451">
    <property type="entry name" value="THREONINE-TRNA LIGASE"/>
    <property type="match status" value="1"/>
</dbReference>
<organism evidence="13 14">
    <name type="scientific">Candidatus Daviesbacteria bacterium GW2011_GWB1_36_5</name>
    <dbReference type="NCBI Taxonomy" id="1618426"/>
    <lineage>
        <taxon>Bacteria</taxon>
        <taxon>Candidatus Daviesiibacteriota</taxon>
    </lineage>
</organism>
<dbReference type="CDD" id="cd00771">
    <property type="entry name" value="ThrRS_core"/>
    <property type="match status" value="1"/>
</dbReference>
<dbReference type="GO" id="GO:0004829">
    <property type="term" value="F:threonine-tRNA ligase activity"/>
    <property type="evidence" value="ECO:0007669"/>
    <property type="project" value="UniProtKB-UniRule"/>
</dbReference>
<dbReference type="InterPro" id="IPR047246">
    <property type="entry name" value="ThrRS_anticodon"/>
</dbReference>
<feature type="domain" description="Aminoacyl-transfer RNA synthetases class-II family profile" evidence="12">
    <location>
        <begin position="34"/>
        <end position="305"/>
    </location>
</feature>
<dbReference type="CDD" id="cd00860">
    <property type="entry name" value="ThrRS_anticodon"/>
    <property type="match status" value="1"/>
</dbReference>
<dbReference type="GO" id="GO:0006435">
    <property type="term" value="P:threonyl-tRNA aminoacylation"/>
    <property type="evidence" value="ECO:0007669"/>
    <property type="project" value="UniProtKB-UniRule"/>
</dbReference>
<gene>
    <name evidence="13" type="ORF">US19_C0014G0004</name>
</gene>
<evidence type="ECO:0000256" key="3">
    <source>
        <dbReference type="ARBA" id="ARBA00022598"/>
    </source>
</evidence>
<dbReference type="InterPro" id="IPR033728">
    <property type="entry name" value="ThrRS_core"/>
</dbReference>
<dbReference type="FunFam" id="3.40.50.800:FF:000001">
    <property type="entry name" value="Threonine--tRNA ligase"/>
    <property type="match status" value="1"/>
</dbReference>
<comment type="similarity">
    <text evidence="1">Belongs to the class-II aminoacyl-tRNA synthetase family.</text>
</comment>
<dbReference type="GO" id="GO:0046872">
    <property type="term" value="F:metal ion binding"/>
    <property type="evidence" value="ECO:0007669"/>
    <property type="project" value="UniProtKB-KW"/>
</dbReference>
<dbReference type="SUPFAM" id="SSF55681">
    <property type="entry name" value="Class II aaRS and biotin synthetases"/>
    <property type="match status" value="1"/>
</dbReference>
<dbReference type="Proteomes" id="UP000034492">
    <property type="component" value="Unassembled WGS sequence"/>
</dbReference>
<evidence type="ECO:0000313" key="13">
    <source>
        <dbReference type="EMBL" id="KKQ09432.1"/>
    </source>
</evidence>
<keyword evidence="8" id="KW-0648">Protein biosynthesis</keyword>
<dbReference type="Pfam" id="PF00587">
    <property type="entry name" value="tRNA-synt_2b"/>
    <property type="match status" value="1"/>
</dbReference>
<dbReference type="PROSITE" id="PS50862">
    <property type="entry name" value="AA_TRNA_LIGASE_II"/>
    <property type="match status" value="1"/>
</dbReference>